<feature type="domain" description="EGF-like" evidence="8">
    <location>
        <begin position="62"/>
        <end position="99"/>
    </location>
</feature>
<gene>
    <name evidence="9" type="primary">N</name>
    <name evidence="9" type="ORF">T4D_4447</name>
</gene>
<feature type="domain" description="EGF-like" evidence="8">
    <location>
        <begin position="251"/>
        <end position="287"/>
    </location>
</feature>
<keyword evidence="5 6" id="KW-1015">Disulfide bond</keyword>
<feature type="disulfide bond" evidence="6">
    <location>
        <begin position="180"/>
        <end position="190"/>
    </location>
</feature>
<feature type="transmembrane region" description="Helical" evidence="7">
    <location>
        <begin position="32"/>
        <end position="52"/>
    </location>
</feature>
<dbReference type="SUPFAM" id="SSF57196">
    <property type="entry name" value="EGF/Laminin"/>
    <property type="match status" value="4"/>
</dbReference>
<evidence type="ECO:0000313" key="10">
    <source>
        <dbReference type="Proteomes" id="UP000054995"/>
    </source>
</evidence>
<dbReference type="AlphaFoldDB" id="A0A0V1FQ25"/>
<dbReference type="PROSITE" id="PS00010">
    <property type="entry name" value="ASX_HYDROXYL"/>
    <property type="match status" value="2"/>
</dbReference>
<dbReference type="Proteomes" id="UP000054995">
    <property type="component" value="Unassembled WGS sequence"/>
</dbReference>
<keyword evidence="10" id="KW-1185">Reference proteome</keyword>
<dbReference type="PANTHER" id="PTHR24049">
    <property type="entry name" value="CRUMBS FAMILY MEMBER"/>
    <property type="match status" value="1"/>
</dbReference>
<name>A0A0V1FQ25_TRIPS</name>
<accession>A0A0V1FQ25</accession>
<feature type="disulfide bond" evidence="6">
    <location>
        <begin position="201"/>
        <end position="210"/>
    </location>
</feature>
<dbReference type="SMART" id="SM00181">
    <property type="entry name" value="EGF"/>
    <property type="match status" value="5"/>
</dbReference>
<dbReference type="FunFam" id="2.10.25.10:FF:000080">
    <property type="entry name" value="Neurogenic locus notch 1"/>
    <property type="match status" value="1"/>
</dbReference>
<evidence type="ECO:0000256" key="5">
    <source>
        <dbReference type="ARBA" id="ARBA00023157"/>
    </source>
</evidence>
<dbReference type="GO" id="GO:0016020">
    <property type="term" value="C:membrane"/>
    <property type="evidence" value="ECO:0007669"/>
    <property type="project" value="UniProtKB-SubCell"/>
</dbReference>
<dbReference type="EMBL" id="JYDT01000046">
    <property type="protein sequence ID" value="KRY88119.1"/>
    <property type="molecule type" value="Genomic_DNA"/>
</dbReference>
<comment type="caution">
    <text evidence="6">Lacks conserved residue(s) required for the propagation of feature annotation.</text>
</comment>
<dbReference type="OrthoDB" id="430340at2759"/>
<dbReference type="CDD" id="cd00054">
    <property type="entry name" value="EGF_CA"/>
    <property type="match status" value="2"/>
</dbReference>
<dbReference type="SMART" id="SM00179">
    <property type="entry name" value="EGF_CA"/>
    <property type="match status" value="2"/>
</dbReference>
<reference evidence="9 10" key="1">
    <citation type="submission" date="2015-01" db="EMBL/GenBank/DDBJ databases">
        <title>Evolution of Trichinella species and genotypes.</title>
        <authorList>
            <person name="Korhonen P.K."/>
            <person name="Edoardo P."/>
            <person name="Giuseppe L.R."/>
            <person name="Gasser R.B."/>
        </authorList>
    </citation>
    <scope>NUCLEOTIDE SEQUENCE [LARGE SCALE GENOMIC DNA]</scope>
    <source>
        <strain evidence="9">ISS470</strain>
    </source>
</reference>
<keyword evidence="7" id="KW-1133">Transmembrane helix</keyword>
<evidence type="ECO:0000256" key="2">
    <source>
        <dbReference type="ARBA" id="ARBA00022536"/>
    </source>
</evidence>
<keyword evidence="2 6" id="KW-0245">EGF-like domain</keyword>
<keyword evidence="7" id="KW-0812">Transmembrane</keyword>
<feature type="disulfide bond" evidence="6">
    <location>
        <begin position="164"/>
        <end position="173"/>
    </location>
</feature>
<feature type="domain" description="EGF-like" evidence="8">
    <location>
        <begin position="176"/>
        <end position="211"/>
    </location>
</feature>
<dbReference type="Pfam" id="PF00008">
    <property type="entry name" value="EGF"/>
    <property type="match status" value="1"/>
</dbReference>
<keyword evidence="4" id="KW-0677">Repeat</keyword>
<evidence type="ECO:0000313" key="9">
    <source>
        <dbReference type="EMBL" id="KRY88119.1"/>
    </source>
</evidence>
<feature type="disulfide bond" evidence="6">
    <location>
        <begin position="89"/>
        <end position="98"/>
    </location>
</feature>
<dbReference type="GO" id="GO:0005509">
    <property type="term" value="F:calcium ion binding"/>
    <property type="evidence" value="ECO:0007669"/>
    <property type="project" value="InterPro"/>
</dbReference>
<dbReference type="InterPro" id="IPR018097">
    <property type="entry name" value="EGF_Ca-bd_CS"/>
</dbReference>
<dbReference type="InterPro" id="IPR051022">
    <property type="entry name" value="Notch_Cell-Fate_Det"/>
</dbReference>
<evidence type="ECO:0000256" key="3">
    <source>
        <dbReference type="ARBA" id="ARBA00022729"/>
    </source>
</evidence>
<protein>
    <submittedName>
        <fullName evidence="9">Neurogenic locus Notch protein</fullName>
    </submittedName>
</protein>
<dbReference type="PROSITE" id="PS50026">
    <property type="entry name" value="EGF_3"/>
    <property type="match status" value="5"/>
</dbReference>
<dbReference type="PROSITE" id="PS00022">
    <property type="entry name" value="EGF_1"/>
    <property type="match status" value="5"/>
</dbReference>
<feature type="domain" description="EGF-like" evidence="8">
    <location>
        <begin position="100"/>
        <end position="138"/>
    </location>
</feature>
<dbReference type="Gene3D" id="2.10.25.10">
    <property type="entry name" value="Laminin"/>
    <property type="match status" value="4"/>
</dbReference>
<dbReference type="InterPro" id="IPR000152">
    <property type="entry name" value="EGF-type_Asp/Asn_hydroxyl_site"/>
</dbReference>
<keyword evidence="3" id="KW-0732">Signal</keyword>
<evidence type="ECO:0000256" key="4">
    <source>
        <dbReference type="ARBA" id="ARBA00022737"/>
    </source>
</evidence>
<feature type="transmembrane region" description="Helical" evidence="7">
    <location>
        <begin position="317"/>
        <end position="337"/>
    </location>
</feature>
<feature type="domain" description="EGF-like" evidence="8">
    <location>
        <begin position="141"/>
        <end position="174"/>
    </location>
</feature>
<comment type="caution">
    <text evidence="9">The sequence shown here is derived from an EMBL/GenBank/DDBJ whole genome shotgun (WGS) entry which is preliminary data.</text>
</comment>
<dbReference type="PROSITE" id="PS01186">
    <property type="entry name" value="EGF_2"/>
    <property type="match status" value="3"/>
</dbReference>
<keyword evidence="7" id="KW-0472">Membrane</keyword>
<proteinExistence type="predicted"/>
<dbReference type="PROSITE" id="PS01187">
    <property type="entry name" value="EGF_CA"/>
    <property type="match status" value="2"/>
</dbReference>
<feature type="disulfide bond" evidence="6">
    <location>
        <begin position="277"/>
        <end position="286"/>
    </location>
</feature>
<evidence type="ECO:0000256" key="6">
    <source>
        <dbReference type="PROSITE-ProRule" id="PRU00076"/>
    </source>
</evidence>
<evidence type="ECO:0000259" key="8">
    <source>
        <dbReference type="PROSITE" id="PS50026"/>
    </source>
</evidence>
<keyword evidence="1" id="KW-0217">Developmental protein</keyword>
<organism evidence="9 10">
    <name type="scientific">Trichinella pseudospiralis</name>
    <name type="common">Parasitic roundworm</name>
    <dbReference type="NCBI Taxonomy" id="6337"/>
    <lineage>
        <taxon>Eukaryota</taxon>
        <taxon>Metazoa</taxon>
        <taxon>Ecdysozoa</taxon>
        <taxon>Nematoda</taxon>
        <taxon>Enoplea</taxon>
        <taxon>Dorylaimia</taxon>
        <taxon>Trichinellida</taxon>
        <taxon>Trichinellidae</taxon>
        <taxon>Trichinella</taxon>
    </lineage>
</organism>
<evidence type="ECO:0000256" key="7">
    <source>
        <dbReference type="SAM" id="Phobius"/>
    </source>
</evidence>
<sequence>MHLQQPEQAQLCCFIPEGTILFLTSQPRVVCFFPVPMFLLALFLSILLLIYASPPHLIASTEISLINKTNLCENGGQLVVEQNFTKCQCSSGYIGENCQFEDPCNVNPCKNGGNCTYRIKPNDTISSNCSCLDGINCDDTAVLSCEETPCQNDGICVVDTGCICAEGFTGSFCEEDIDECQMDVCDHGKCINRIGTYSCECHENYYGKDCNLRNDGNNDNNCSCENGMRKNNTDDRCSCLVGYTGKCCEVDIDDCLHHQCQHGAICIDEIANYTCQCSGNYRGRYCEDVLVEHNQTLLNNYNSSIHHIYKRRSRSSVYCKILLYLTLVLFLITIFYFKYCIL</sequence>
<dbReference type="InterPro" id="IPR000742">
    <property type="entry name" value="EGF"/>
</dbReference>
<dbReference type="InterPro" id="IPR001881">
    <property type="entry name" value="EGF-like_Ca-bd_dom"/>
</dbReference>
<evidence type="ECO:0000256" key="1">
    <source>
        <dbReference type="ARBA" id="ARBA00022473"/>
    </source>
</evidence>